<evidence type="ECO:0000256" key="7">
    <source>
        <dbReference type="RuleBase" id="RU910716"/>
    </source>
</evidence>
<keyword evidence="3" id="KW-1003">Cell membrane</keyword>
<evidence type="ECO:0000256" key="6">
    <source>
        <dbReference type="ARBA" id="ARBA00023136"/>
    </source>
</evidence>
<feature type="transmembrane region" description="Helical" evidence="7">
    <location>
        <begin position="38"/>
        <end position="55"/>
    </location>
</feature>
<dbReference type="Proteomes" id="UP000807504">
    <property type="component" value="Unassembled WGS sequence"/>
</dbReference>
<dbReference type="InterPro" id="IPR050895">
    <property type="entry name" value="XK-related_scramblase"/>
</dbReference>
<feature type="transmembrane region" description="Helical" evidence="7">
    <location>
        <begin position="241"/>
        <end position="258"/>
    </location>
</feature>
<reference evidence="8" key="2">
    <citation type="submission" date="2020-06" db="EMBL/GenBank/DDBJ databases">
        <authorList>
            <person name="Sheffer M."/>
        </authorList>
    </citation>
    <scope>NUCLEOTIDE SEQUENCE</scope>
</reference>
<dbReference type="InterPro" id="IPR018629">
    <property type="entry name" value="XK-rel"/>
</dbReference>
<evidence type="ECO:0000256" key="5">
    <source>
        <dbReference type="ARBA" id="ARBA00022989"/>
    </source>
</evidence>
<evidence type="ECO:0000256" key="1">
    <source>
        <dbReference type="ARBA" id="ARBA00004651"/>
    </source>
</evidence>
<comment type="similarity">
    <text evidence="2 7">Belongs to the XK family.</text>
</comment>
<accession>A0A8T0FFV1</accession>
<dbReference type="PANTHER" id="PTHR16024">
    <property type="entry name" value="XK-RELATED PROTEIN"/>
    <property type="match status" value="1"/>
</dbReference>
<keyword evidence="5 7" id="KW-1133">Transmembrane helix</keyword>
<dbReference type="PANTHER" id="PTHR16024:SF28">
    <property type="entry name" value="XK-RELATED PROTEIN"/>
    <property type="match status" value="1"/>
</dbReference>
<dbReference type="AlphaFoldDB" id="A0A8T0FFV1"/>
<dbReference type="EMBL" id="JABXBU010000012">
    <property type="protein sequence ID" value="KAF8789285.1"/>
    <property type="molecule type" value="Genomic_DNA"/>
</dbReference>
<feature type="transmembrane region" description="Helical" evidence="7">
    <location>
        <begin position="153"/>
        <end position="174"/>
    </location>
</feature>
<comment type="caution">
    <text evidence="8">The sequence shown here is derived from an EMBL/GenBank/DDBJ whole genome shotgun (WGS) entry which is preliminary data.</text>
</comment>
<evidence type="ECO:0000313" key="8">
    <source>
        <dbReference type="EMBL" id="KAF8789285.1"/>
    </source>
</evidence>
<name>A0A8T0FFV1_ARGBR</name>
<feature type="transmembrane region" description="Helical" evidence="7">
    <location>
        <begin position="211"/>
        <end position="229"/>
    </location>
</feature>
<feature type="transmembrane region" description="Helical" evidence="7">
    <location>
        <begin position="112"/>
        <end position="132"/>
    </location>
</feature>
<evidence type="ECO:0000256" key="3">
    <source>
        <dbReference type="ARBA" id="ARBA00022475"/>
    </source>
</evidence>
<reference evidence="8" key="1">
    <citation type="journal article" date="2020" name="bioRxiv">
        <title>Chromosome-level reference genome of the European wasp spider Argiope bruennichi: a resource for studies on range expansion and evolutionary adaptation.</title>
        <authorList>
            <person name="Sheffer M.M."/>
            <person name="Hoppe A."/>
            <person name="Krehenwinkel H."/>
            <person name="Uhl G."/>
            <person name="Kuss A.W."/>
            <person name="Jensen L."/>
            <person name="Jensen C."/>
            <person name="Gillespie R.G."/>
            <person name="Hoff K.J."/>
            <person name="Prost S."/>
        </authorList>
    </citation>
    <scope>NUCLEOTIDE SEQUENCE</scope>
</reference>
<keyword evidence="4 7" id="KW-0812">Transmembrane</keyword>
<comment type="subcellular location">
    <subcellularLocation>
        <location evidence="1">Cell membrane</location>
        <topology evidence="1">Multi-pass membrane protein</topology>
    </subcellularLocation>
    <subcellularLocation>
        <location evidence="7">Membrane</location>
        <topology evidence="7">Multi-pass membrane protein</topology>
    </subcellularLocation>
</comment>
<feature type="transmembrane region" description="Helical" evidence="7">
    <location>
        <begin position="6"/>
        <end position="31"/>
    </location>
</feature>
<organism evidence="8 9">
    <name type="scientific">Argiope bruennichi</name>
    <name type="common">Wasp spider</name>
    <name type="synonym">Aranea bruennichi</name>
    <dbReference type="NCBI Taxonomy" id="94029"/>
    <lineage>
        <taxon>Eukaryota</taxon>
        <taxon>Metazoa</taxon>
        <taxon>Ecdysozoa</taxon>
        <taxon>Arthropoda</taxon>
        <taxon>Chelicerata</taxon>
        <taxon>Arachnida</taxon>
        <taxon>Araneae</taxon>
        <taxon>Araneomorphae</taxon>
        <taxon>Entelegynae</taxon>
        <taxon>Araneoidea</taxon>
        <taxon>Araneidae</taxon>
        <taxon>Argiope</taxon>
    </lineage>
</organism>
<gene>
    <name evidence="8" type="ORF">HNY73_007231</name>
</gene>
<dbReference type="GO" id="GO:0005886">
    <property type="term" value="C:plasma membrane"/>
    <property type="evidence" value="ECO:0007669"/>
    <property type="project" value="UniProtKB-SubCell"/>
</dbReference>
<evidence type="ECO:0000256" key="2">
    <source>
        <dbReference type="ARBA" id="ARBA00008789"/>
    </source>
</evidence>
<evidence type="ECO:0000313" key="9">
    <source>
        <dbReference type="Proteomes" id="UP000807504"/>
    </source>
</evidence>
<feature type="transmembrane region" description="Helical" evidence="7">
    <location>
        <begin position="270"/>
        <end position="289"/>
    </location>
</feature>
<sequence>MGNHFLWLILTASLVCLPSFIVQIFSIRWYIVDGKTTNLIWIMHIFQLGLFYRFIELFLEGFHIKRSKSSPNLEKFNHHQSDICMLRLFESFTESAPQLVLQLYIMVSTDDWNPWTGISAFASIVSLSWGIAAYSKAMRNIRPEKKRLSWWGLLFQSLWRIGMVSSRIIAMVLFAVAYSYWLIVAIGIHWLTMIIWIFIQNTDFCTTWWEERLYNCVVGVIYCFCYFNVKEGRSRYRMAMYYSFTVLQNIGFISAFYLSKRSTNHFRDFIASLVPGGMMIGLGSMLLYYRFFHPSGPITLLTKKNSDNKNEKNTGDKVDVKHNCSTLKTCRKLVESNDGHDGMDSVFSETPISHYNEENFNISKISLSSKDKNMSCLKDLHRSHSLNCSAASFDDHNFDFNRQRKSLANHHRNINYNFRPAAAFGSISPRTHCSCLILAQVSPIIGEGTPKVNKTLCSSLPNLDISFETEDKSSLESTHLSNAKSFFSHMERIISCSSIDSVVFKPPVISNDHIIRINVEGNL</sequence>
<evidence type="ECO:0000256" key="4">
    <source>
        <dbReference type="ARBA" id="ARBA00022692"/>
    </source>
</evidence>
<dbReference type="Pfam" id="PF09815">
    <property type="entry name" value="XK-related"/>
    <property type="match status" value="1"/>
</dbReference>
<protein>
    <recommendedName>
        <fullName evidence="7">XK-related protein</fullName>
    </recommendedName>
</protein>
<keyword evidence="9" id="KW-1185">Reference proteome</keyword>
<feature type="transmembrane region" description="Helical" evidence="7">
    <location>
        <begin position="180"/>
        <end position="199"/>
    </location>
</feature>
<keyword evidence="6 7" id="KW-0472">Membrane</keyword>
<proteinExistence type="inferred from homology"/>